<dbReference type="InterPro" id="IPR050775">
    <property type="entry name" value="FAD-binding_Monooxygenases"/>
</dbReference>
<protein>
    <submittedName>
        <fullName evidence="8">Pentalenolactone D synthase</fullName>
    </submittedName>
</protein>
<dbReference type="AlphaFoldDB" id="A0A0N1H954"/>
<reference evidence="8 9" key="1">
    <citation type="submission" date="2015-06" db="EMBL/GenBank/DDBJ databases">
        <title>Draft genome of the ant-associated black yeast Phialophora attae CBS 131958.</title>
        <authorList>
            <person name="Moreno L.F."/>
            <person name="Stielow B.J."/>
            <person name="de Hoog S."/>
            <person name="Vicente V.A."/>
            <person name="Weiss V.A."/>
            <person name="de Vries M."/>
            <person name="Cruz L.M."/>
            <person name="Souza E.M."/>
        </authorList>
    </citation>
    <scope>NUCLEOTIDE SEQUENCE [LARGE SCALE GENOMIC DNA]</scope>
    <source>
        <strain evidence="8 9">CBS 131958</strain>
    </source>
</reference>
<evidence type="ECO:0000256" key="1">
    <source>
        <dbReference type="ARBA" id="ARBA00001974"/>
    </source>
</evidence>
<comment type="pathway">
    <text evidence="2">Secondary metabolite biosynthesis; terpenoid biosynthesis.</text>
</comment>
<keyword evidence="7" id="KW-0560">Oxidoreductase</keyword>
<evidence type="ECO:0000256" key="7">
    <source>
        <dbReference type="ARBA" id="ARBA00023002"/>
    </source>
</evidence>
<dbReference type="Proteomes" id="UP000038010">
    <property type="component" value="Unassembled WGS sequence"/>
</dbReference>
<dbReference type="PANTHER" id="PTHR43098">
    <property type="entry name" value="L-ORNITHINE N(5)-MONOOXYGENASE-RELATED"/>
    <property type="match status" value="1"/>
</dbReference>
<evidence type="ECO:0000256" key="6">
    <source>
        <dbReference type="ARBA" id="ARBA00022857"/>
    </source>
</evidence>
<name>A0A0N1H954_9EURO</name>
<dbReference type="InterPro" id="IPR036188">
    <property type="entry name" value="FAD/NAD-bd_sf"/>
</dbReference>
<accession>A0A0N1H954</accession>
<comment type="cofactor">
    <cofactor evidence="1">
        <name>FAD</name>
        <dbReference type="ChEBI" id="CHEBI:57692"/>
    </cofactor>
</comment>
<keyword evidence="9" id="KW-1185">Reference proteome</keyword>
<dbReference type="VEuPathDB" id="FungiDB:AB675_6356"/>
<evidence type="ECO:0000256" key="4">
    <source>
        <dbReference type="ARBA" id="ARBA00022630"/>
    </source>
</evidence>
<dbReference type="OrthoDB" id="66881at2759"/>
<dbReference type="PANTHER" id="PTHR43098:SF2">
    <property type="entry name" value="FAD-BINDING MONOOXYGENASE AUSB-RELATED"/>
    <property type="match status" value="1"/>
</dbReference>
<dbReference type="RefSeq" id="XP_018003869.1">
    <property type="nucleotide sequence ID" value="XM_018146640.1"/>
</dbReference>
<organism evidence="8 9">
    <name type="scientific">Cyphellophora attinorum</name>
    <dbReference type="NCBI Taxonomy" id="1664694"/>
    <lineage>
        <taxon>Eukaryota</taxon>
        <taxon>Fungi</taxon>
        <taxon>Dikarya</taxon>
        <taxon>Ascomycota</taxon>
        <taxon>Pezizomycotina</taxon>
        <taxon>Eurotiomycetes</taxon>
        <taxon>Chaetothyriomycetidae</taxon>
        <taxon>Chaetothyriales</taxon>
        <taxon>Cyphellophoraceae</taxon>
        <taxon>Cyphellophora</taxon>
    </lineage>
</organism>
<dbReference type="EMBL" id="LFJN01000004">
    <property type="protein sequence ID" value="KPI43906.1"/>
    <property type="molecule type" value="Genomic_DNA"/>
</dbReference>
<dbReference type="GeneID" id="28738520"/>
<evidence type="ECO:0000256" key="3">
    <source>
        <dbReference type="ARBA" id="ARBA00010139"/>
    </source>
</evidence>
<comment type="similarity">
    <text evidence="3">Belongs to the FAD-binding monooxygenase family.</text>
</comment>
<evidence type="ECO:0000256" key="2">
    <source>
        <dbReference type="ARBA" id="ARBA00004721"/>
    </source>
</evidence>
<comment type="caution">
    <text evidence="8">The sequence shown here is derived from an EMBL/GenBank/DDBJ whole genome shotgun (WGS) entry which is preliminary data.</text>
</comment>
<proteinExistence type="inferred from homology"/>
<keyword evidence="5" id="KW-0274">FAD</keyword>
<keyword evidence="6" id="KW-0521">NADP</keyword>
<keyword evidence="4" id="KW-0285">Flavoprotein</keyword>
<dbReference type="SUPFAM" id="SSF51905">
    <property type="entry name" value="FAD/NAD(P)-binding domain"/>
    <property type="match status" value="2"/>
</dbReference>
<gene>
    <name evidence="8" type="ORF">AB675_6356</name>
</gene>
<evidence type="ECO:0000313" key="8">
    <source>
        <dbReference type="EMBL" id="KPI43906.1"/>
    </source>
</evidence>
<dbReference type="GO" id="GO:0016491">
    <property type="term" value="F:oxidoreductase activity"/>
    <property type="evidence" value="ECO:0007669"/>
    <property type="project" value="UniProtKB-KW"/>
</dbReference>
<dbReference type="Gene3D" id="3.50.50.60">
    <property type="entry name" value="FAD/NAD(P)-binding domain"/>
    <property type="match status" value="1"/>
</dbReference>
<evidence type="ECO:0000256" key="5">
    <source>
        <dbReference type="ARBA" id="ARBA00022827"/>
    </source>
</evidence>
<sequence length="254" mass="28428">MERIRRIVTDTIKDPDTAAKLTPWFTSWCKRPVFHDYYYEVFNQPNVHLVDDEKGVSKVTPTGFVANDTEYPVDVIIWATGYRGPFVGFPEERAGMEIIGRGGRHLDDKWRENVATLHASMTEGFPNLLLMGLFQGGMTLSHSTVMDCMAKHEAYIAQQARERAGGKDFSVEPTTEAEESWSQEVIRYSLPSAALGGCTPNLYNNEGAIDRLPHELKMKMARGGPYGGGFGQFSDAMEAWRKEGSLRGLRIDVA</sequence>
<evidence type="ECO:0000313" key="9">
    <source>
        <dbReference type="Proteomes" id="UP000038010"/>
    </source>
</evidence>